<dbReference type="PIRSF" id="PIRSF001549">
    <property type="entry name" value="His-tRNA_synth"/>
    <property type="match status" value="1"/>
</dbReference>
<keyword evidence="6 11" id="KW-0547">Nucleotide-binding</keyword>
<comment type="similarity">
    <text evidence="2 11">Belongs to the class-II aminoacyl-tRNA synthetase family.</text>
</comment>
<dbReference type="CDD" id="cd00859">
    <property type="entry name" value="HisRS_anticodon"/>
    <property type="match status" value="1"/>
</dbReference>
<dbReference type="HAMAP" id="MF_00127">
    <property type="entry name" value="His_tRNA_synth"/>
    <property type="match status" value="1"/>
</dbReference>
<evidence type="ECO:0000256" key="4">
    <source>
        <dbReference type="ARBA" id="ARBA00022490"/>
    </source>
</evidence>
<feature type="binding site" evidence="12">
    <location>
        <position position="144"/>
    </location>
    <ligand>
        <name>L-histidine</name>
        <dbReference type="ChEBI" id="CHEBI:57595"/>
    </ligand>
</feature>
<dbReference type="Proteomes" id="UP000588068">
    <property type="component" value="Unassembled WGS sequence"/>
</dbReference>
<dbReference type="InterPro" id="IPR045864">
    <property type="entry name" value="aa-tRNA-synth_II/BPL/LPL"/>
</dbReference>
<sequence>MTSTSTQVSTAPAQAQAIQPVRGMNDMVPADAAAWQRLESIARELFTAYAYQEIRVPIVEHTGLFKRSIGEFTDIVQKEMFTFDDPSGDSLTLRPEGTAGIVRAMISNGLLHNQRHRVWLAGPMFRHEKPQRGRFRQFHQLDVEAFGYAGPDIDAELIMLSSRLLKAVGVDRVELNLNSLGTPGSRREYREKLVAHFSAHKSKLDPDSLRRLEGNPLRILDSKNPDLQDIIATAPVLTDYLDEESRAHFSGLCRHLDAVGIKYVLNPRLVRGLDYYSHTVFEWVTTELGSQGAVCSGGRYDGLVTQLGGEPTPAIGWALGQERIVELLRVQGVNAAANAPDIYFVIAGQSAEAEGLRLSEKLRDSVPGIRIETNCGGGSFKSQMKRADKSGAAYALILGDTETERRIVGLKSLRVEQPQVEISWDVLATELRNRLNKA</sequence>
<dbReference type="RefSeq" id="WP_184335930.1">
    <property type="nucleotide sequence ID" value="NZ_JACHHZ010000008.1"/>
</dbReference>
<dbReference type="SUPFAM" id="SSF52954">
    <property type="entry name" value="Class II aaRS ABD-related"/>
    <property type="match status" value="1"/>
</dbReference>
<evidence type="ECO:0000256" key="2">
    <source>
        <dbReference type="ARBA" id="ARBA00008226"/>
    </source>
</evidence>
<evidence type="ECO:0000256" key="12">
    <source>
        <dbReference type="PIRSR" id="PIRSR001549-1"/>
    </source>
</evidence>
<evidence type="ECO:0000256" key="3">
    <source>
        <dbReference type="ARBA" id="ARBA00011738"/>
    </source>
</evidence>
<dbReference type="PROSITE" id="PS50862">
    <property type="entry name" value="AA_TRNA_LIGASE_II"/>
    <property type="match status" value="1"/>
</dbReference>
<evidence type="ECO:0000256" key="1">
    <source>
        <dbReference type="ARBA" id="ARBA00004496"/>
    </source>
</evidence>
<evidence type="ECO:0000256" key="9">
    <source>
        <dbReference type="ARBA" id="ARBA00023146"/>
    </source>
</evidence>
<dbReference type="Pfam" id="PF13393">
    <property type="entry name" value="tRNA-synt_His"/>
    <property type="match status" value="1"/>
</dbReference>
<dbReference type="GO" id="GO:0005737">
    <property type="term" value="C:cytoplasm"/>
    <property type="evidence" value="ECO:0007669"/>
    <property type="project" value="UniProtKB-SubCell"/>
</dbReference>
<evidence type="ECO:0000256" key="10">
    <source>
        <dbReference type="ARBA" id="ARBA00047639"/>
    </source>
</evidence>
<dbReference type="GO" id="GO:0004821">
    <property type="term" value="F:histidine-tRNA ligase activity"/>
    <property type="evidence" value="ECO:0007669"/>
    <property type="project" value="UniProtKB-UniRule"/>
</dbReference>
<evidence type="ECO:0000313" key="15">
    <source>
        <dbReference type="Proteomes" id="UP000588068"/>
    </source>
</evidence>
<evidence type="ECO:0000313" key="14">
    <source>
        <dbReference type="EMBL" id="MBB6096543.1"/>
    </source>
</evidence>
<dbReference type="PANTHER" id="PTHR43707">
    <property type="entry name" value="HISTIDYL-TRNA SYNTHETASE"/>
    <property type="match status" value="1"/>
</dbReference>
<dbReference type="AlphaFoldDB" id="A0A841HUQ0"/>
<keyword evidence="7 11" id="KW-0067">ATP-binding</keyword>
<accession>A0A841HUQ0</accession>
<dbReference type="EC" id="6.1.1.21" evidence="11"/>
<feature type="binding site" evidence="12">
    <location>
        <position position="126"/>
    </location>
    <ligand>
        <name>L-histidine</name>
        <dbReference type="ChEBI" id="CHEBI:57595"/>
    </ligand>
</feature>
<dbReference type="NCBIfam" id="TIGR00442">
    <property type="entry name" value="hisS"/>
    <property type="match status" value="1"/>
</dbReference>
<dbReference type="InterPro" id="IPR041715">
    <property type="entry name" value="HisRS-like_core"/>
</dbReference>
<evidence type="ECO:0000256" key="7">
    <source>
        <dbReference type="ARBA" id="ARBA00022840"/>
    </source>
</evidence>
<proteinExistence type="inferred from homology"/>
<organism evidence="14 15">
    <name type="scientific">Povalibacter uvarum</name>
    <dbReference type="NCBI Taxonomy" id="732238"/>
    <lineage>
        <taxon>Bacteria</taxon>
        <taxon>Pseudomonadati</taxon>
        <taxon>Pseudomonadota</taxon>
        <taxon>Gammaproteobacteria</taxon>
        <taxon>Steroidobacterales</taxon>
        <taxon>Steroidobacteraceae</taxon>
        <taxon>Povalibacter</taxon>
    </lineage>
</organism>
<dbReference type="EMBL" id="JACHHZ010000008">
    <property type="protein sequence ID" value="MBB6096543.1"/>
    <property type="molecule type" value="Genomic_DNA"/>
</dbReference>
<feature type="domain" description="Aminoacyl-transfer RNA synthetases class-II family profile" evidence="13">
    <location>
        <begin position="22"/>
        <end position="340"/>
    </location>
</feature>
<feature type="binding site" evidence="12">
    <location>
        <begin position="275"/>
        <end position="276"/>
    </location>
    <ligand>
        <name>L-histidine</name>
        <dbReference type="ChEBI" id="CHEBI:57595"/>
    </ligand>
</feature>
<dbReference type="SUPFAM" id="SSF55681">
    <property type="entry name" value="Class II aaRS and biotin synthetases"/>
    <property type="match status" value="1"/>
</dbReference>
<dbReference type="FunFam" id="3.30.930.10:FF:000005">
    <property type="entry name" value="Histidine--tRNA ligase"/>
    <property type="match status" value="1"/>
</dbReference>
<dbReference type="InterPro" id="IPR004154">
    <property type="entry name" value="Anticodon-bd"/>
</dbReference>
<dbReference type="GO" id="GO:0005524">
    <property type="term" value="F:ATP binding"/>
    <property type="evidence" value="ECO:0007669"/>
    <property type="project" value="UniProtKB-UniRule"/>
</dbReference>
<dbReference type="Pfam" id="PF03129">
    <property type="entry name" value="HGTP_anticodon"/>
    <property type="match status" value="1"/>
</dbReference>
<comment type="caution">
    <text evidence="14">The sequence shown here is derived from an EMBL/GenBank/DDBJ whole genome shotgun (WGS) entry which is preliminary data.</text>
</comment>
<dbReference type="GO" id="GO:0006427">
    <property type="term" value="P:histidyl-tRNA aminoacylation"/>
    <property type="evidence" value="ECO:0007669"/>
    <property type="project" value="UniProtKB-UniRule"/>
</dbReference>
<keyword evidence="9 11" id="KW-0030">Aminoacyl-tRNA synthetase</keyword>
<keyword evidence="8 11" id="KW-0648">Protein biosynthesis</keyword>
<evidence type="ECO:0000256" key="5">
    <source>
        <dbReference type="ARBA" id="ARBA00022598"/>
    </source>
</evidence>
<protein>
    <recommendedName>
        <fullName evidence="11">Histidine--tRNA ligase</fullName>
        <ecNumber evidence="11">6.1.1.21</ecNumber>
    </recommendedName>
    <alternativeName>
        <fullName evidence="11">Histidyl-tRNA synthetase</fullName>
        <shortName evidence="11">HisRS</shortName>
    </alternativeName>
</protein>
<comment type="subcellular location">
    <subcellularLocation>
        <location evidence="1 11">Cytoplasm</location>
    </subcellularLocation>
</comment>
<reference evidence="14 15" key="1">
    <citation type="submission" date="2020-08" db="EMBL/GenBank/DDBJ databases">
        <title>Genomic Encyclopedia of Type Strains, Phase IV (KMG-IV): sequencing the most valuable type-strain genomes for metagenomic binning, comparative biology and taxonomic classification.</title>
        <authorList>
            <person name="Goeker M."/>
        </authorList>
    </citation>
    <scope>NUCLEOTIDE SEQUENCE [LARGE SCALE GENOMIC DNA]</scope>
    <source>
        <strain evidence="14 15">DSM 26723</strain>
    </source>
</reference>
<gene>
    <name evidence="11" type="primary">hisS</name>
    <name evidence="14" type="ORF">HNQ60_005465</name>
</gene>
<dbReference type="Gene3D" id="3.30.930.10">
    <property type="entry name" value="Bira Bifunctional Protein, Domain 2"/>
    <property type="match status" value="1"/>
</dbReference>
<feature type="binding site" evidence="12">
    <location>
        <position position="271"/>
    </location>
    <ligand>
        <name>L-histidine</name>
        <dbReference type="ChEBI" id="CHEBI:57595"/>
    </ligand>
</feature>
<dbReference type="InterPro" id="IPR036621">
    <property type="entry name" value="Anticodon-bd_dom_sf"/>
</dbReference>
<dbReference type="PANTHER" id="PTHR43707:SF1">
    <property type="entry name" value="HISTIDINE--TRNA LIGASE, MITOCHONDRIAL-RELATED"/>
    <property type="match status" value="1"/>
</dbReference>
<evidence type="ECO:0000256" key="8">
    <source>
        <dbReference type="ARBA" id="ARBA00022917"/>
    </source>
</evidence>
<dbReference type="InterPro" id="IPR033656">
    <property type="entry name" value="HisRS_anticodon"/>
</dbReference>
<dbReference type="InterPro" id="IPR004516">
    <property type="entry name" value="HisRS/HisZ"/>
</dbReference>
<keyword evidence="5 11" id="KW-0436">Ligase</keyword>
<dbReference type="Gene3D" id="3.40.50.800">
    <property type="entry name" value="Anticodon-binding domain"/>
    <property type="match status" value="1"/>
</dbReference>
<evidence type="ECO:0000259" key="13">
    <source>
        <dbReference type="PROSITE" id="PS50862"/>
    </source>
</evidence>
<comment type="subunit">
    <text evidence="3 11">Homodimer.</text>
</comment>
<keyword evidence="4 11" id="KW-0963">Cytoplasm</keyword>
<dbReference type="CDD" id="cd00773">
    <property type="entry name" value="HisRS-like_core"/>
    <property type="match status" value="1"/>
</dbReference>
<dbReference type="InterPro" id="IPR015807">
    <property type="entry name" value="His-tRNA-ligase"/>
</dbReference>
<feature type="binding site" evidence="12">
    <location>
        <begin position="96"/>
        <end position="98"/>
    </location>
    <ligand>
        <name>L-histidine</name>
        <dbReference type="ChEBI" id="CHEBI:57595"/>
    </ligand>
</feature>
<keyword evidence="15" id="KW-1185">Reference proteome</keyword>
<feature type="binding site" evidence="12">
    <location>
        <position position="140"/>
    </location>
    <ligand>
        <name>L-histidine</name>
        <dbReference type="ChEBI" id="CHEBI:57595"/>
    </ligand>
</feature>
<comment type="catalytic activity">
    <reaction evidence="10 11">
        <text>tRNA(His) + L-histidine + ATP = L-histidyl-tRNA(His) + AMP + diphosphate + H(+)</text>
        <dbReference type="Rhea" id="RHEA:17313"/>
        <dbReference type="Rhea" id="RHEA-COMP:9665"/>
        <dbReference type="Rhea" id="RHEA-COMP:9689"/>
        <dbReference type="ChEBI" id="CHEBI:15378"/>
        <dbReference type="ChEBI" id="CHEBI:30616"/>
        <dbReference type="ChEBI" id="CHEBI:33019"/>
        <dbReference type="ChEBI" id="CHEBI:57595"/>
        <dbReference type="ChEBI" id="CHEBI:78442"/>
        <dbReference type="ChEBI" id="CHEBI:78527"/>
        <dbReference type="ChEBI" id="CHEBI:456215"/>
        <dbReference type="EC" id="6.1.1.21"/>
    </reaction>
</comment>
<name>A0A841HUQ0_9GAMM</name>
<evidence type="ECO:0000256" key="6">
    <source>
        <dbReference type="ARBA" id="ARBA00022741"/>
    </source>
</evidence>
<dbReference type="InterPro" id="IPR006195">
    <property type="entry name" value="aa-tRNA-synth_II"/>
</dbReference>
<evidence type="ECO:0000256" key="11">
    <source>
        <dbReference type="HAMAP-Rule" id="MF_00127"/>
    </source>
</evidence>